<evidence type="ECO:0000256" key="2">
    <source>
        <dbReference type="ARBA" id="ARBA00023125"/>
    </source>
</evidence>
<reference evidence="6 8" key="2">
    <citation type="submission" date="2021-01" db="EMBL/GenBank/DDBJ databases">
        <title>Biogeographic distribution of Paracoccus.</title>
        <authorList>
            <person name="Hollensteiner J."/>
            <person name="Leineberger J."/>
            <person name="Brinkhoff T."/>
            <person name="Daniel R."/>
        </authorList>
    </citation>
    <scope>NUCLEOTIDE SEQUENCE [LARGE SCALE GENOMIC DNA]</scope>
    <source>
        <strain evidence="6 8">DSM 18447</strain>
    </source>
</reference>
<dbReference type="Gene3D" id="1.10.10.10">
    <property type="entry name" value="Winged helix-like DNA-binding domain superfamily/Winged helix DNA-binding domain"/>
    <property type="match status" value="1"/>
</dbReference>
<dbReference type="GO" id="GO:0003700">
    <property type="term" value="F:DNA-binding transcription factor activity"/>
    <property type="evidence" value="ECO:0007669"/>
    <property type="project" value="InterPro"/>
</dbReference>
<evidence type="ECO:0000313" key="8">
    <source>
        <dbReference type="Proteomes" id="UP001215549"/>
    </source>
</evidence>
<proteinExistence type="predicted"/>
<sequence>MPFNLDEFLPYRLNVAATQISRRFAALHQERSGLSIPEWRVMAHLANEGAVSVRDIHKRVNLDKSIVSRAASRMESVGLLRKSGHETDRRLIALELTGKGHDLMQDLGRIADVFQAELRAELGKDAASFEAGLDRLIANGATEEQP</sequence>
<dbReference type="InterPro" id="IPR023187">
    <property type="entry name" value="Tscrpt_reg_MarR-type_CS"/>
</dbReference>
<dbReference type="Proteomes" id="UP000186216">
    <property type="component" value="Unassembled WGS sequence"/>
</dbReference>
<dbReference type="SUPFAM" id="SSF46785">
    <property type="entry name" value="Winged helix' DNA-binding domain"/>
    <property type="match status" value="1"/>
</dbReference>
<dbReference type="Pfam" id="PF01047">
    <property type="entry name" value="MarR"/>
    <property type="match status" value="1"/>
</dbReference>
<dbReference type="RefSeq" id="WP_076527148.1">
    <property type="nucleotide sequence ID" value="NZ_CP067140.1"/>
</dbReference>
<accession>A0AA46A6N5</accession>
<dbReference type="EMBL" id="CP067140">
    <property type="protein sequence ID" value="WCR04470.1"/>
    <property type="molecule type" value="Genomic_DNA"/>
</dbReference>
<organism evidence="5 7">
    <name type="scientific">Paracoccus saliphilus</name>
    <dbReference type="NCBI Taxonomy" id="405559"/>
    <lineage>
        <taxon>Bacteria</taxon>
        <taxon>Pseudomonadati</taxon>
        <taxon>Pseudomonadota</taxon>
        <taxon>Alphaproteobacteria</taxon>
        <taxon>Rhodobacterales</taxon>
        <taxon>Paracoccaceae</taxon>
        <taxon>Paracoccus</taxon>
    </lineage>
</organism>
<dbReference type="InterPro" id="IPR036390">
    <property type="entry name" value="WH_DNA-bd_sf"/>
</dbReference>
<dbReference type="PANTHER" id="PTHR33164:SF57">
    <property type="entry name" value="MARR-FAMILY TRANSCRIPTIONAL REGULATOR"/>
    <property type="match status" value="1"/>
</dbReference>
<dbReference type="InterPro" id="IPR000835">
    <property type="entry name" value="HTH_MarR-typ"/>
</dbReference>
<dbReference type="InterPro" id="IPR036388">
    <property type="entry name" value="WH-like_DNA-bd_sf"/>
</dbReference>
<gene>
    <name evidence="6" type="ORF">JHX88_07020</name>
    <name evidence="5" type="ORF">SAMN05421772_11243</name>
</gene>
<keyword evidence="1" id="KW-0805">Transcription regulation</keyword>
<dbReference type="GO" id="GO:0003677">
    <property type="term" value="F:DNA binding"/>
    <property type="evidence" value="ECO:0007669"/>
    <property type="project" value="UniProtKB-KW"/>
</dbReference>
<dbReference type="GO" id="GO:0006950">
    <property type="term" value="P:response to stress"/>
    <property type="evidence" value="ECO:0007669"/>
    <property type="project" value="TreeGrafter"/>
</dbReference>
<dbReference type="EMBL" id="FTOU01000012">
    <property type="protein sequence ID" value="SIT00902.1"/>
    <property type="molecule type" value="Genomic_DNA"/>
</dbReference>
<dbReference type="InterPro" id="IPR039422">
    <property type="entry name" value="MarR/SlyA-like"/>
</dbReference>
<protein>
    <submittedName>
        <fullName evidence="5">DNA-binding transcriptional regulator, MarR family</fullName>
    </submittedName>
    <submittedName>
        <fullName evidence="6">Winged helix-turn-helix transcriptional regulator</fullName>
    </submittedName>
</protein>
<dbReference type="PROSITE" id="PS50995">
    <property type="entry name" value="HTH_MARR_2"/>
    <property type="match status" value="1"/>
</dbReference>
<evidence type="ECO:0000313" key="5">
    <source>
        <dbReference type="EMBL" id="SIT00902.1"/>
    </source>
</evidence>
<feature type="domain" description="HTH marR-type" evidence="4">
    <location>
        <begin position="6"/>
        <end position="138"/>
    </location>
</feature>
<keyword evidence="3" id="KW-0804">Transcription</keyword>
<keyword evidence="8" id="KW-1185">Reference proteome</keyword>
<dbReference type="AlphaFoldDB" id="A0AA46A6N5"/>
<name>A0AA46A6N5_9RHOB</name>
<dbReference type="PROSITE" id="PS01117">
    <property type="entry name" value="HTH_MARR_1"/>
    <property type="match status" value="1"/>
</dbReference>
<reference evidence="5 7" key="1">
    <citation type="submission" date="2017-01" db="EMBL/GenBank/DDBJ databases">
        <authorList>
            <person name="Varghese N."/>
            <person name="Submissions S."/>
        </authorList>
    </citation>
    <scope>NUCLEOTIDE SEQUENCE [LARGE SCALE GENOMIC DNA]</scope>
    <source>
        <strain evidence="5 7">DSM 18447</strain>
    </source>
</reference>
<evidence type="ECO:0000259" key="4">
    <source>
        <dbReference type="PROSITE" id="PS50995"/>
    </source>
</evidence>
<evidence type="ECO:0000313" key="6">
    <source>
        <dbReference type="EMBL" id="WCR04470.1"/>
    </source>
</evidence>
<dbReference type="PANTHER" id="PTHR33164">
    <property type="entry name" value="TRANSCRIPTIONAL REGULATOR, MARR FAMILY"/>
    <property type="match status" value="1"/>
</dbReference>
<evidence type="ECO:0000313" key="7">
    <source>
        <dbReference type="Proteomes" id="UP000186216"/>
    </source>
</evidence>
<evidence type="ECO:0000256" key="3">
    <source>
        <dbReference type="ARBA" id="ARBA00023163"/>
    </source>
</evidence>
<evidence type="ECO:0000256" key="1">
    <source>
        <dbReference type="ARBA" id="ARBA00023015"/>
    </source>
</evidence>
<dbReference type="SMART" id="SM00347">
    <property type="entry name" value="HTH_MARR"/>
    <property type="match status" value="1"/>
</dbReference>
<dbReference type="Proteomes" id="UP001215549">
    <property type="component" value="Chromosome"/>
</dbReference>
<keyword evidence="2 5" id="KW-0238">DNA-binding</keyword>